<comment type="caution">
    <text evidence="1">The sequence shown here is derived from an EMBL/GenBank/DDBJ whole genome shotgun (WGS) entry which is preliminary data.</text>
</comment>
<gene>
    <name evidence="1" type="ORF">ZIOFF_059658</name>
</gene>
<name>A0A8J5KMV3_ZINOF</name>
<accession>A0A8J5KMV3</accession>
<evidence type="ECO:0000313" key="2">
    <source>
        <dbReference type="Proteomes" id="UP000734854"/>
    </source>
</evidence>
<dbReference type="EMBL" id="JACMSC010000016">
    <property type="protein sequence ID" value="KAG6483018.1"/>
    <property type="molecule type" value="Genomic_DNA"/>
</dbReference>
<dbReference type="Proteomes" id="UP000734854">
    <property type="component" value="Unassembled WGS sequence"/>
</dbReference>
<keyword evidence="2" id="KW-1185">Reference proteome</keyword>
<sequence>MRLISLANYELAWFHSPKRKTYLGKPIRLDLKTYCWIWPLGVGLPPSFQCRSAITGKFPSSSLAKNLFSDVYNLFFFSINLPVLARVSAPV</sequence>
<reference evidence="1 2" key="1">
    <citation type="submission" date="2020-08" db="EMBL/GenBank/DDBJ databases">
        <title>Plant Genome Project.</title>
        <authorList>
            <person name="Zhang R.-G."/>
        </authorList>
    </citation>
    <scope>NUCLEOTIDE SEQUENCE [LARGE SCALE GENOMIC DNA]</scope>
    <source>
        <tissue evidence="1">Rhizome</tissue>
    </source>
</reference>
<proteinExistence type="predicted"/>
<organism evidence="1 2">
    <name type="scientific">Zingiber officinale</name>
    <name type="common">Ginger</name>
    <name type="synonym">Amomum zingiber</name>
    <dbReference type="NCBI Taxonomy" id="94328"/>
    <lineage>
        <taxon>Eukaryota</taxon>
        <taxon>Viridiplantae</taxon>
        <taxon>Streptophyta</taxon>
        <taxon>Embryophyta</taxon>
        <taxon>Tracheophyta</taxon>
        <taxon>Spermatophyta</taxon>
        <taxon>Magnoliopsida</taxon>
        <taxon>Liliopsida</taxon>
        <taxon>Zingiberales</taxon>
        <taxon>Zingiberaceae</taxon>
        <taxon>Zingiber</taxon>
    </lineage>
</organism>
<evidence type="ECO:0000313" key="1">
    <source>
        <dbReference type="EMBL" id="KAG6483018.1"/>
    </source>
</evidence>
<protein>
    <submittedName>
        <fullName evidence="1">Uncharacterized protein</fullName>
    </submittedName>
</protein>
<dbReference type="AlphaFoldDB" id="A0A8J5KMV3"/>